<evidence type="ECO:0000313" key="2">
    <source>
        <dbReference type="Proteomes" id="UP000265520"/>
    </source>
</evidence>
<dbReference type="AlphaFoldDB" id="A0A392SX66"/>
<name>A0A392SX66_9FABA</name>
<evidence type="ECO:0000313" key="1">
    <source>
        <dbReference type="EMBL" id="MCI53042.1"/>
    </source>
</evidence>
<dbReference type="EMBL" id="LXQA010456884">
    <property type="protein sequence ID" value="MCI53042.1"/>
    <property type="molecule type" value="Genomic_DNA"/>
</dbReference>
<sequence length="56" mass="6388">SPRRDQGRQSSAVLGRIEIQSDIWPQPLSANLLPALPRRFSLVTERLAVKPHRLFL</sequence>
<accession>A0A392SX66</accession>
<dbReference type="Proteomes" id="UP000265520">
    <property type="component" value="Unassembled WGS sequence"/>
</dbReference>
<comment type="caution">
    <text evidence="1">The sequence shown here is derived from an EMBL/GenBank/DDBJ whole genome shotgun (WGS) entry which is preliminary data.</text>
</comment>
<organism evidence="1 2">
    <name type="scientific">Trifolium medium</name>
    <dbReference type="NCBI Taxonomy" id="97028"/>
    <lineage>
        <taxon>Eukaryota</taxon>
        <taxon>Viridiplantae</taxon>
        <taxon>Streptophyta</taxon>
        <taxon>Embryophyta</taxon>
        <taxon>Tracheophyta</taxon>
        <taxon>Spermatophyta</taxon>
        <taxon>Magnoliopsida</taxon>
        <taxon>eudicotyledons</taxon>
        <taxon>Gunneridae</taxon>
        <taxon>Pentapetalae</taxon>
        <taxon>rosids</taxon>
        <taxon>fabids</taxon>
        <taxon>Fabales</taxon>
        <taxon>Fabaceae</taxon>
        <taxon>Papilionoideae</taxon>
        <taxon>50 kb inversion clade</taxon>
        <taxon>NPAAA clade</taxon>
        <taxon>Hologalegina</taxon>
        <taxon>IRL clade</taxon>
        <taxon>Trifolieae</taxon>
        <taxon>Trifolium</taxon>
    </lineage>
</organism>
<keyword evidence="2" id="KW-1185">Reference proteome</keyword>
<feature type="non-terminal residue" evidence="1">
    <location>
        <position position="1"/>
    </location>
</feature>
<proteinExistence type="predicted"/>
<reference evidence="1 2" key="1">
    <citation type="journal article" date="2018" name="Front. Plant Sci.">
        <title>Red Clover (Trifolium pratense) and Zigzag Clover (T. medium) - A Picture of Genomic Similarities and Differences.</title>
        <authorList>
            <person name="Dluhosova J."/>
            <person name="Istvanek J."/>
            <person name="Nedelnik J."/>
            <person name="Repkova J."/>
        </authorList>
    </citation>
    <scope>NUCLEOTIDE SEQUENCE [LARGE SCALE GENOMIC DNA]</scope>
    <source>
        <strain evidence="2">cv. 10/8</strain>
        <tissue evidence="1">Leaf</tissue>
    </source>
</reference>
<protein>
    <submittedName>
        <fullName evidence="1">Uncharacterized protein</fullName>
    </submittedName>
</protein>